<keyword evidence="1" id="KW-0175">Coiled coil</keyword>
<feature type="domain" description="Protein-PII uridylyltransferase N-terminal" evidence="2">
    <location>
        <begin position="90"/>
        <end position="207"/>
    </location>
</feature>
<feature type="coiled-coil region" evidence="1">
    <location>
        <begin position="52"/>
        <end position="79"/>
    </location>
</feature>
<protein>
    <submittedName>
        <fullName evidence="4">Nucleotidyltransferase</fullName>
    </submittedName>
</protein>
<dbReference type="Pfam" id="PF03445">
    <property type="entry name" value="DUF294"/>
    <property type="match status" value="1"/>
</dbReference>
<feature type="domain" description="DUF294" evidence="3">
    <location>
        <begin position="259"/>
        <end position="393"/>
    </location>
</feature>
<evidence type="ECO:0000313" key="5">
    <source>
        <dbReference type="Proteomes" id="UP000636888"/>
    </source>
</evidence>
<dbReference type="EMBL" id="JAEMHM010000007">
    <property type="protein sequence ID" value="MBJ6725118.1"/>
    <property type="molecule type" value="Genomic_DNA"/>
</dbReference>
<evidence type="ECO:0000256" key="1">
    <source>
        <dbReference type="SAM" id="Coils"/>
    </source>
</evidence>
<dbReference type="Pfam" id="PF10335">
    <property type="entry name" value="DUF294_C"/>
    <property type="match status" value="1"/>
</dbReference>
<evidence type="ECO:0000259" key="2">
    <source>
        <dbReference type="Pfam" id="PF03445"/>
    </source>
</evidence>
<accession>A0A8J7INZ0</accession>
<dbReference type="InterPro" id="IPR018821">
    <property type="entry name" value="DUF294_put_nucleoTrafse_sb-bd"/>
</dbReference>
<gene>
    <name evidence="4" type="ORF">JFN93_10400</name>
</gene>
<comment type="caution">
    <text evidence="4">The sequence shown here is derived from an EMBL/GenBank/DDBJ whole genome shotgun (WGS) entry which is preliminary data.</text>
</comment>
<dbReference type="GO" id="GO:0008773">
    <property type="term" value="F:[protein-PII] uridylyltransferase activity"/>
    <property type="evidence" value="ECO:0007669"/>
    <property type="project" value="InterPro"/>
</dbReference>
<evidence type="ECO:0000313" key="4">
    <source>
        <dbReference type="EMBL" id="MBJ6725118.1"/>
    </source>
</evidence>
<keyword evidence="5" id="KW-1185">Reference proteome</keyword>
<reference evidence="4" key="1">
    <citation type="submission" date="2020-12" db="EMBL/GenBank/DDBJ databases">
        <title>Geomonas sp. Red875, isolated from river sediment.</title>
        <authorList>
            <person name="Xu Z."/>
            <person name="Zhang Z."/>
            <person name="Masuda Y."/>
            <person name="Itoh H."/>
            <person name="Senoo K."/>
        </authorList>
    </citation>
    <scope>NUCLEOTIDE SEQUENCE</scope>
    <source>
        <strain evidence="4">Red875</strain>
    </source>
</reference>
<dbReference type="InterPro" id="IPR005105">
    <property type="entry name" value="GlnD_Uridyltrans_N"/>
</dbReference>
<dbReference type="RefSeq" id="WP_199384001.1">
    <property type="nucleotide sequence ID" value="NZ_JAEMHM010000007.1"/>
</dbReference>
<organism evidence="4 5">
    <name type="scientific">Geomesophilobacter sediminis</name>
    <dbReference type="NCBI Taxonomy" id="2798584"/>
    <lineage>
        <taxon>Bacteria</taxon>
        <taxon>Pseudomonadati</taxon>
        <taxon>Thermodesulfobacteriota</taxon>
        <taxon>Desulfuromonadia</taxon>
        <taxon>Geobacterales</taxon>
        <taxon>Geobacteraceae</taxon>
        <taxon>Geomesophilobacter</taxon>
    </lineage>
</organism>
<evidence type="ECO:0000259" key="3">
    <source>
        <dbReference type="Pfam" id="PF10335"/>
    </source>
</evidence>
<name>A0A8J7INZ0_9BACT</name>
<sequence>MPLFIGTRGNDILRWSASSQLVSGLEELLSQRWERQSIPEAAALLRQFQGGLDEELAREMAAQRELEEILREVEQAATTGELAALSARGTEFARNYFTSRRSILAHFEINTELHDRIVARSIALTRELMRSKGQGEPPAFALLVSGDRGRGEHGIASGNHYFLLHEEAPELNYLFIHGAIAALKEAGVIQENPLWHGTLGQWERFVAGTGEEQGADDLQREQRLETLADLGPLLGDESLGHRALDLARDAVQRERNGDLVQRLGRKAVAAPVAVGLFGRYRLLKEGEQRGKIDLDGTALLPLQATLRVLALEAGIGCGGTLERIQWLVERGSLSVELAERLLKAFQILVQWRVAAPGNGGRYLDPANLDEAQDEQFRGAVDAVLTLQKIAYQKIFGQG</sequence>
<proteinExistence type="predicted"/>
<dbReference type="Proteomes" id="UP000636888">
    <property type="component" value="Unassembled WGS sequence"/>
</dbReference>
<dbReference type="AlphaFoldDB" id="A0A8J7INZ0"/>